<evidence type="ECO:0000313" key="1">
    <source>
        <dbReference type="EMBL" id="MBW0577364.1"/>
    </source>
</evidence>
<proteinExistence type="predicted"/>
<sequence>MLPLHPNPSLWLPPPAYHAHSHFVPSQHASNATFTTPYASAPLLLTILMLPRRPQDKSPTLPPHLLPHPSLCLIMRILILLSLLSIMGPAGHPSNWRLPPKMLVCFIVQNRAWK</sequence>
<dbReference type="Proteomes" id="UP000765509">
    <property type="component" value="Unassembled WGS sequence"/>
</dbReference>
<dbReference type="EMBL" id="AVOT02100442">
    <property type="protein sequence ID" value="MBW0577364.1"/>
    <property type="molecule type" value="Genomic_DNA"/>
</dbReference>
<protein>
    <submittedName>
        <fullName evidence="1">Uncharacterized protein</fullName>
    </submittedName>
</protein>
<comment type="caution">
    <text evidence="1">The sequence shown here is derived from an EMBL/GenBank/DDBJ whole genome shotgun (WGS) entry which is preliminary data.</text>
</comment>
<dbReference type="OrthoDB" id="538223at2759"/>
<name>A0A9Q3KA22_9BASI</name>
<accession>A0A9Q3KA22</accession>
<dbReference type="AlphaFoldDB" id="A0A9Q3KA22"/>
<organism evidence="1 2">
    <name type="scientific">Austropuccinia psidii MF-1</name>
    <dbReference type="NCBI Taxonomy" id="1389203"/>
    <lineage>
        <taxon>Eukaryota</taxon>
        <taxon>Fungi</taxon>
        <taxon>Dikarya</taxon>
        <taxon>Basidiomycota</taxon>
        <taxon>Pucciniomycotina</taxon>
        <taxon>Pucciniomycetes</taxon>
        <taxon>Pucciniales</taxon>
        <taxon>Sphaerophragmiaceae</taxon>
        <taxon>Austropuccinia</taxon>
    </lineage>
</organism>
<gene>
    <name evidence="1" type="ORF">O181_117079</name>
</gene>
<evidence type="ECO:0000313" key="2">
    <source>
        <dbReference type="Proteomes" id="UP000765509"/>
    </source>
</evidence>
<keyword evidence="2" id="KW-1185">Reference proteome</keyword>
<reference evidence="1" key="1">
    <citation type="submission" date="2021-03" db="EMBL/GenBank/DDBJ databases">
        <title>Draft genome sequence of rust myrtle Austropuccinia psidii MF-1, a brazilian biotype.</title>
        <authorList>
            <person name="Quecine M.C."/>
            <person name="Pachon D.M.R."/>
            <person name="Bonatelli M.L."/>
            <person name="Correr F.H."/>
            <person name="Franceschini L.M."/>
            <person name="Leite T.F."/>
            <person name="Margarido G.R.A."/>
            <person name="Almeida C.A."/>
            <person name="Ferrarezi J.A."/>
            <person name="Labate C.A."/>
        </authorList>
    </citation>
    <scope>NUCLEOTIDE SEQUENCE</scope>
    <source>
        <strain evidence="1">MF-1</strain>
    </source>
</reference>